<dbReference type="PROSITE" id="PS51375">
    <property type="entry name" value="PPR"/>
    <property type="match status" value="1"/>
</dbReference>
<evidence type="ECO:0000256" key="1">
    <source>
        <dbReference type="ARBA" id="ARBA00022737"/>
    </source>
</evidence>
<dbReference type="eggNOG" id="KOG4197">
    <property type="taxonomic scope" value="Eukaryota"/>
</dbReference>
<evidence type="ECO:0000256" key="2">
    <source>
        <dbReference type="PROSITE-ProRule" id="PRU00708"/>
    </source>
</evidence>
<dbReference type="InterPro" id="IPR011990">
    <property type="entry name" value="TPR-like_helical_dom_sf"/>
</dbReference>
<dbReference type="Pfam" id="PF01535">
    <property type="entry name" value="PPR"/>
    <property type="match status" value="1"/>
</dbReference>
<organism evidence="3">
    <name type="scientific">Amphimedon queenslandica</name>
    <name type="common">Sponge</name>
    <dbReference type="NCBI Taxonomy" id="400682"/>
    <lineage>
        <taxon>Eukaryota</taxon>
        <taxon>Metazoa</taxon>
        <taxon>Porifera</taxon>
        <taxon>Demospongiae</taxon>
        <taxon>Heteroscleromorpha</taxon>
        <taxon>Haplosclerida</taxon>
        <taxon>Niphatidae</taxon>
        <taxon>Amphimedon</taxon>
    </lineage>
</organism>
<dbReference type="STRING" id="400682.A0A1X7SNG6"/>
<dbReference type="InterPro" id="IPR051222">
    <property type="entry name" value="PPR/CCM1_RNA-binding"/>
</dbReference>
<protein>
    <recommendedName>
        <fullName evidence="4">Pentacotripeptide-repeat region of PRORP domain-containing protein</fullName>
    </recommendedName>
</protein>
<proteinExistence type="predicted"/>
<dbReference type="Pfam" id="PF13041">
    <property type="entry name" value="PPR_2"/>
    <property type="match status" value="1"/>
</dbReference>
<dbReference type="AlphaFoldDB" id="A0A1X7SNG6"/>
<name>A0A1X7SNG6_AMPQE</name>
<dbReference type="Gene3D" id="1.25.40.10">
    <property type="entry name" value="Tetratricopeptide repeat domain"/>
    <property type="match status" value="2"/>
</dbReference>
<dbReference type="PANTHER" id="PTHR47942">
    <property type="entry name" value="TETRATRICOPEPTIDE REPEAT (TPR)-LIKE SUPERFAMILY PROTEIN-RELATED"/>
    <property type="match status" value="1"/>
</dbReference>
<accession>A0A1X7SNG6</accession>
<dbReference type="InParanoid" id="A0A1X7SNG6"/>
<dbReference type="InterPro" id="IPR002885">
    <property type="entry name" value="PPR_rpt"/>
</dbReference>
<dbReference type="NCBIfam" id="TIGR00756">
    <property type="entry name" value="PPR"/>
    <property type="match status" value="2"/>
</dbReference>
<sequence length="172" mass="19745">MLSGKRLWQVRRTRYSYNILGLVKKGEIEKAEEVLQSMIDRRVYPDIFAYNALIKGYVLTSDARKAFKTFNNLKKRGLMPSDITYTSMFAVCGRTKSAEILDKVMKEIERQGVSLNTLTFNAMLTAMANCGMVDEVFDEVTKLDKPDIDTYRSLLLACARSSMYTLIFWSVF</sequence>
<evidence type="ECO:0000313" key="3">
    <source>
        <dbReference type="EnsemblMetazoa" id="Aqu2.1.03618_001"/>
    </source>
</evidence>
<dbReference type="OrthoDB" id="185373at2759"/>
<dbReference type="Pfam" id="PF13812">
    <property type="entry name" value="PPR_3"/>
    <property type="match status" value="1"/>
</dbReference>
<reference evidence="3" key="1">
    <citation type="submission" date="2017-05" db="UniProtKB">
        <authorList>
            <consortium name="EnsemblMetazoa"/>
        </authorList>
    </citation>
    <scope>IDENTIFICATION</scope>
</reference>
<keyword evidence="1" id="KW-0677">Repeat</keyword>
<dbReference type="EnsemblMetazoa" id="Aqu2.1.03618_001">
    <property type="protein sequence ID" value="Aqu2.1.03618_001"/>
    <property type="gene ID" value="Aqu2.1.03618"/>
</dbReference>
<evidence type="ECO:0008006" key="4">
    <source>
        <dbReference type="Google" id="ProtNLM"/>
    </source>
</evidence>
<feature type="repeat" description="PPR" evidence="2">
    <location>
        <begin position="46"/>
        <end position="80"/>
    </location>
</feature>